<name>A0A1H1FDG3_9EURY</name>
<gene>
    <name evidence="4" type="ORF">DWB78_16195</name>
    <name evidence="5" type="ORF">SAMN05216278_3146</name>
</gene>
<dbReference type="InterPro" id="IPR049492">
    <property type="entry name" value="BD-FAE-like_dom"/>
</dbReference>
<dbReference type="GO" id="GO:0016787">
    <property type="term" value="F:hydrolase activity"/>
    <property type="evidence" value="ECO:0007669"/>
    <property type="project" value="UniProtKB-KW"/>
</dbReference>
<keyword evidence="7" id="KW-1185">Reference proteome</keyword>
<evidence type="ECO:0000256" key="1">
    <source>
        <dbReference type="ARBA" id="ARBA00022801"/>
    </source>
</evidence>
<dbReference type="PANTHER" id="PTHR48081:SF13">
    <property type="entry name" value="ALPHA_BETA HYDROLASE"/>
    <property type="match status" value="1"/>
</dbReference>
<proteinExistence type="predicted"/>
<feature type="region of interest" description="Disordered" evidence="2">
    <location>
        <begin position="27"/>
        <end position="75"/>
    </location>
</feature>
<dbReference type="Proteomes" id="UP000199289">
    <property type="component" value="Unassembled WGS sequence"/>
</dbReference>
<dbReference type="InterPro" id="IPR029058">
    <property type="entry name" value="AB_hydrolase_fold"/>
</dbReference>
<dbReference type="InterPro" id="IPR050300">
    <property type="entry name" value="GDXG_lipolytic_enzyme"/>
</dbReference>
<dbReference type="Proteomes" id="UP000255421">
    <property type="component" value="Unassembled WGS sequence"/>
</dbReference>
<dbReference type="PANTHER" id="PTHR48081">
    <property type="entry name" value="AB HYDROLASE SUPERFAMILY PROTEIN C4A8.06C"/>
    <property type="match status" value="1"/>
</dbReference>
<evidence type="ECO:0000313" key="6">
    <source>
        <dbReference type="Proteomes" id="UP000199289"/>
    </source>
</evidence>
<dbReference type="EMBL" id="QQST01000002">
    <property type="protein sequence ID" value="RDI70159.1"/>
    <property type="molecule type" value="Genomic_DNA"/>
</dbReference>
<keyword evidence="1 4" id="KW-0378">Hydrolase</keyword>
<evidence type="ECO:0000259" key="3">
    <source>
        <dbReference type="PROSITE" id="PS00498"/>
    </source>
</evidence>
<dbReference type="GO" id="GO:0016491">
    <property type="term" value="F:oxidoreductase activity"/>
    <property type="evidence" value="ECO:0007669"/>
    <property type="project" value="InterPro"/>
</dbReference>
<reference evidence="4 7" key="3">
    <citation type="submission" date="2018-07" db="EMBL/GenBank/DDBJ databases">
        <title>Genome sequence of extremly halophilic archaeon Halopelagius longus strain BC12-B1.</title>
        <authorList>
            <person name="Zhang X."/>
        </authorList>
    </citation>
    <scope>NUCLEOTIDE SEQUENCE [LARGE SCALE GENOMIC DNA]</scope>
    <source>
        <strain evidence="4 7">BC12-B1</strain>
    </source>
</reference>
<reference evidence="6" key="1">
    <citation type="submission" date="2016-10" db="EMBL/GenBank/DDBJ databases">
        <authorList>
            <person name="Varghese N."/>
            <person name="Submissions S."/>
        </authorList>
    </citation>
    <scope>NUCLEOTIDE SEQUENCE [LARGE SCALE GENOMIC DNA]</scope>
    <source>
        <strain evidence="6">CGMCC 1.12397</strain>
    </source>
</reference>
<evidence type="ECO:0000256" key="2">
    <source>
        <dbReference type="SAM" id="MobiDB-lite"/>
    </source>
</evidence>
<dbReference type="Gene3D" id="3.40.50.1820">
    <property type="entry name" value="alpha/beta hydrolase"/>
    <property type="match status" value="1"/>
</dbReference>
<evidence type="ECO:0000313" key="7">
    <source>
        <dbReference type="Proteomes" id="UP000255421"/>
    </source>
</evidence>
<feature type="compositionally biased region" description="Acidic residues" evidence="2">
    <location>
        <begin position="41"/>
        <end position="65"/>
    </location>
</feature>
<dbReference type="EMBL" id="FNKQ01000004">
    <property type="protein sequence ID" value="SDQ98868.1"/>
    <property type="molecule type" value="Genomic_DNA"/>
</dbReference>
<feature type="region of interest" description="Disordered" evidence="2">
    <location>
        <begin position="1"/>
        <end position="20"/>
    </location>
</feature>
<dbReference type="SUPFAM" id="SSF53474">
    <property type="entry name" value="alpha/beta-Hydrolases"/>
    <property type="match status" value="1"/>
</dbReference>
<dbReference type="PROSITE" id="PS00498">
    <property type="entry name" value="TYROSINASE_2"/>
    <property type="match status" value="1"/>
</dbReference>
<dbReference type="InterPro" id="IPR002227">
    <property type="entry name" value="Tyrosinase_Cu-bd"/>
</dbReference>
<dbReference type="Pfam" id="PF20434">
    <property type="entry name" value="BD-FAE"/>
    <property type="match status" value="1"/>
</dbReference>
<evidence type="ECO:0000313" key="4">
    <source>
        <dbReference type="EMBL" id="RDI70159.1"/>
    </source>
</evidence>
<dbReference type="AlphaFoldDB" id="A0A1H1FDG3"/>
<feature type="domain" description="Tyrosinase copper-binding" evidence="3">
    <location>
        <begin position="283"/>
        <end position="294"/>
    </location>
</feature>
<protein>
    <submittedName>
        <fullName evidence="5">Acetyl esterase/lipase</fullName>
    </submittedName>
    <submittedName>
        <fullName evidence="4">Alpha/beta hydrolase</fullName>
    </submittedName>
</protein>
<dbReference type="OrthoDB" id="33195at2157"/>
<accession>A0A1H1FDG3</accession>
<reference evidence="5" key="2">
    <citation type="submission" date="2016-10" db="EMBL/GenBank/DDBJ databases">
        <authorList>
            <person name="de Groot N.N."/>
        </authorList>
    </citation>
    <scope>NUCLEOTIDE SEQUENCE [LARGE SCALE GENOMIC DNA]</scope>
    <source>
        <strain evidence="5">CGMCC 1.12397</strain>
    </source>
</reference>
<sequence length="401" mass="42853">MELPTEGSDGEESSTKRRTFLGLTGALTVGGYSGSVAATDESTETSEPDESSDESTETNDSEESDSVTVHEGVTYAERDVGEMKLDLYVPAVDDPPLIVYYHGGAWVFNTRDNAPELARYAEKWGMAIASVSYRLSEVPEDVELPSIDPENPTPRGVFPDHFVDAKAAVRWLRANAGEYGYDAERVAAWGASAGGHLASLVGVLDDVTDLAGEAYSEDELRKEVAPDESGAVQAVVNWYGVSDLTLTPGETGNPETLLIGGPKSENRARFEQASPVTHVSANDPPFLIMHGRADQVVPIKHSRVLYDALDKAGVDAIKYELHELNHVFAHGGIETIQSERVAMDLLAASPTPAQSVSETVHIEKGGAARVLTQGKPPAGPITIGQFLTRTIGDLACCDTEA</sequence>
<evidence type="ECO:0000313" key="5">
    <source>
        <dbReference type="EMBL" id="SDQ98868.1"/>
    </source>
</evidence>
<organism evidence="5 6">
    <name type="scientific">Halopelagius longus</name>
    <dbReference type="NCBI Taxonomy" id="1236180"/>
    <lineage>
        <taxon>Archaea</taxon>
        <taxon>Methanobacteriati</taxon>
        <taxon>Methanobacteriota</taxon>
        <taxon>Stenosarchaea group</taxon>
        <taxon>Halobacteria</taxon>
        <taxon>Halobacteriales</taxon>
        <taxon>Haloferacaceae</taxon>
    </lineage>
</organism>